<dbReference type="RefSeq" id="WP_185673747.1">
    <property type="nucleotide sequence ID" value="NZ_JACHVB010000004.1"/>
</dbReference>
<keyword evidence="1 4" id="KW-0489">Methyltransferase</keyword>
<evidence type="ECO:0000313" key="4">
    <source>
        <dbReference type="EMBL" id="MBC2592708.1"/>
    </source>
</evidence>
<dbReference type="PRINTS" id="PR00505">
    <property type="entry name" value="D12N6MTFRASE"/>
</dbReference>
<keyword evidence="3" id="KW-0949">S-adenosyl-L-methionine</keyword>
<comment type="caution">
    <text evidence="4">The sequence shown here is derived from an EMBL/GenBank/DDBJ whole genome shotgun (WGS) entry which is preliminary data.</text>
</comment>
<dbReference type="GO" id="GO:0006298">
    <property type="term" value="P:mismatch repair"/>
    <property type="evidence" value="ECO:0007669"/>
    <property type="project" value="TreeGrafter"/>
</dbReference>
<evidence type="ECO:0000256" key="3">
    <source>
        <dbReference type="ARBA" id="ARBA00022691"/>
    </source>
</evidence>
<dbReference type="GO" id="GO:0009007">
    <property type="term" value="F:site-specific DNA-methyltransferase (adenine-specific) activity"/>
    <property type="evidence" value="ECO:0007669"/>
    <property type="project" value="UniProtKB-EC"/>
</dbReference>
<evidence type="ECO:0000313" key="5">
    <source>
        <dbReference type="Proteomes" id="UP000546464"/>
    </source>
</evidence>
<dbReference type="Gene3D" id="3.40.50.150">
    <property type="entry name" value="Vaccinia Virus protein VP39"/>
    <property type="match status" value="2"/>
</dbReference>
<dbReference type="PANTHER" id="PTHR30481">
    <property type="entry name" value="DNA ADENINE METHYLASE"/>
    <property type="match status" value="1"/>
</dbReference>
<dbReference type="GO" id="GO:0043565">
    <property type="term" value="F:sequence-specific DNA binding"/>
    <property type="evidence" value="ECO:0007669"/>
    <property type="project" value="TreeGrafter"/>
</dbReference>
<dbReference type="Proteomes" id="UP000546464">
    <property type="component" value="Unassembled WGS sequence"/>
</dbReference>
<keyword evidence="5" id="KW-1185">Reference proteome</keyword>
<dbReference type="PANTHER" id="PTHR30481:SF4">
    <property type="entry name" value="SITE-SPECIFIC DNA-METHYLTRANSFERASE (ADENINE-SPECIFIC)"/>
    <property type="match status" value="1"/>
</dbReference>
<keyword evidence="2" id="KW-0808">Transferase</keyword>
<dbReference type="SUPFAM" id="SSF53335">
    <property type="entry name" value="S-adenosyl-L-methionine-dependent methyltransferases"/>
    <property type="match status" value="1"/>
</dbReference>
<proteinExistence type="predicted"/>
<dbReference type="PIRSF" id="PIRSF000398">
    <property type="entry name" value="M_m6A_EcoRV"/>
    <property type="match status" value="1"/>
</dbReference>
<dbReference type="InterPro" id="IPR012263">
    <property type="entry name" value="M_m6A_EcoRV"/>
</dbReference>
<name>A0A842H9C3_9BACT</name>
<dbReference type="Pfam" id="PF02086">
    <property type="entry name" value="MethyltransfD12"/>
    <property type="match status" value="1"/>
</dbReference>
<sequence>MSQPTPIKPAFPHPGGKTRLLKHILPAIPPHRVYVEPFCGAAAVLLAKEPARCEVINDLDGEMVTFYRYVRWHRNALLAELASWPGNARRDFADLLMNPGYTDLQRAARWYWLKVASFGAQGKTWGRDRNSYHGFDPVRHGKLIDRLARRLSHVMIESRDFEEVVAFYDGPDTFVFLDPPYVQCGKTAYHPFQPEDMARVRRCLDRLRGTWLLTCDDSPACREIFAGLPYREMSIRYSLNKNSGGKVSGELLILHPSLAAATDRLLPLPDLGNNRAA</sequence>
<dbReference type="EMBL" id="JACHVB010000004">
    <property type="protein sequence ID" value="MBC2592708.1"/>
    <property type="molecule type" value="Genomic_DNA"/>
</dbReference>
<dbReference type="GO" id="GO:1904047">
    <property type="term" value="F:S-adenosyl-L-methionine binding"/>
    <property type="evidence" value="ECO:0007669"/>
    <property type="project" value="TreeGrafter"/>
</dbReference>
<dbReference type="GO" id="GO:0032259">
    <property type="term" value="P:methylation"/>
    <property type="evidence" value="ECO:0007669"/>
    <property type="project" value="UniProtKB-KW"/>
</dbReference>
<dbReference type="InterPro" id="IPR029063">
    <property type="entry name" value="SAM-dependent_MTases_sf"/>
</dbReference>
<accession>A0A842H9C3</accession>
<dbReference type="AlphaFoldDB" id="A0A842H9C3"/>
<reference evidence="4 5" key="1">
    <citation type="submission" date="2020-07" db="EMBL/GenBank/DDBJ databases">
        <authorList>
            <person name="Feng X."/>
        </authorList>
    </citation>
    <scope>NUCLEOTIDE SEQUENCE [LARGE SCALE GENOMIC DNA]</scope>
    <source>
        <strain evidence="4 5">JCM31066</strain>
    </source>
</reference>
<evidence type="ECO:0000256" key="1">
    <source>
        <dbReference type="ARBA" id="ARBA00022603"/>
    </source>
</evidence>
<dbReference type="GO" id="GO:0009307">
    <property type="term" value="P:DNA restriction-modification system"/>
    <property type="evidence" value="ECO:0007669"/>
    <property type="project" value="InterPro"/>
</dbReference>
<gene>
    <name evidence="4" type="ORF">H5P28_00380</name>
</gene>
<protein>
    <submittedName>
        <fullName evidence="4">DNA adenine methylase</fullName>
    </submittedName>
</protein>
<organism evidence="4 5">
    <name type="scientific">Ruficoccus amylovorans</name>
    <dbReference type="NCBI Taxonomy" id="1804625"/>
    <lineage>
        <taxon>Bacteria</taxon>
        <taxon>Pseudomonadati</taxon>
        <taxon>Verrucomicrobiota</taxon>
        <taxon>Opitutia</taxon>
        <taxon>Puniceicoccales</taxon>
        <taxon>Cerasicoccaceae</taxon>
        <taxon>Ruficoccus</taxon>
    </lineage>
</organism>
<dbReference type="InterPro" id="IPR012327">
    <property type="entry name" value="MeTrfase_D12"/>
</dbReference>
<evidence type="ECO:0000256" key="2">
    <source>
        <dbReference type="ARBA" id="ARBA00022679"/>
    </source>
</evidence>